<dbReference type="Proteomes" id="UP001610334">
    <property type="component" value="Unassembled WGS sequence"/>
</dbReference>
<reference evidence="2 3" key="1">
    <citation type="submission" date="2024-07" db="EMBL/GenBank/DDBJ databases">
        <title>Section-level genome sequencing and comparative genomics of Aspergillus sections Usti and Cavernicolus.</title>
        <authorList>
            <consortium name="Lawrence Berkeley National Laboratory"/>
            <person name="Nybo J.L."/>
            <person name="Vesth T.C."/>
            <person name="Theobald S."/>
            <person name="Frisvad J.C."/>
            <person name="Larsen T.O."/>
            <person name="Kjaerboelling I."/>
            <person name="Rothschild-Mancinelli K."/>
            <person name="Lyhne E.K."/>
            <person name="Kogle M.E."/>
            <person name="Barry K."/>
            <person name="Clum A."/>
            <person name="Na H."/>
            <person name="Ledsgaard L."/>
            <person name="Lin J."/>
            <person name="Lipzen A."/>
            <person name="Kuo A."/>
            <person name="Riley R."/>
            <person name="Mondo S."/>
            <person name="Labutti K."/>
            <person name="Haridas S."/>
            <person name="Pangalinan J."/>
            <person name="Salamov A.A."/>
            <person name="Simmons B.A."/>
            <person name="Magnuson J.K."/>
            <person name="Chen J."/>
            <person name="Drula E."/>
            <person name="Henrissat B."/>
            <person name="Wiebenga A."/>
            <person name="Lubbers R.J."/>
            <person name="Gomes A.C."/>
            <person name="Makela M.R."/>
            <person name="Stajich J."/>
            <person name="Grigoriev I.V."/>
            <person name="Mortensen U.H."/>
            <person name="De Vries R.P."/>
            <person name="Baker S.E."/>
            <person name="Andersen M.R."/>
        </authorList>
    </citation>
    <scope>NUCLEOTIDE SEQUENCE [LARGE SCALE GENOMIC DNA]</scope>
    <source>
        <strain evidence="2 3">CBS 588.65</strain>
    </source>
</reference>
<name>A0ABR4H0H7_9EURO</name>
<evidence type="ECO:0008006" key="4">
    <source>
        <dbReference type="Google" id="ProtNLM"/>
    </source>
</evidence>
<dbReference type="EMBL" id="JBFXLT010000100">
    <property type="protein sequence ID" value="KAL2808959.1"/>
    <property type="molecule type" value="Genomic_DNA"/>
</dbReference>
<feature type="compositionally biased region" description="Low complexity" evidence="1">
    <location>
        <begin position="14"/>
        <end position="28"/>
    </location>
</feature>
<feature type="region of interest" description="Disordered" evidence="1">
    <location>
        <begin position="1"/>
        <end position="91"/>
    </location>
</feature>
<evidence type="ECO:0000313" key="2">
    <source>
        <dbReference type="EMBL" id="KAL2808959.1"/>
    </source>
</evidence>
<proteinExistence type="predicted"/>
<protein>
    <recommendedName>
        <fullName evidence="4">Mating-type protein MAT alpha 1</fullName>
    </recommendedName>
</protein>
<comment type="caution">
    <text evidence="2">The sequence shown here is derived from an EMBL/GenBank/DDBJ whole genome shotgun (WGS) entry which is preliminary data.</text>
</comment>
<feature type="non-terminal residue" evidence="2">
    <location>
        <position position="1"/>
    </location>
</feature>
<feature type="compositionally biased region" description="Polar residues" evidence="1">
    <location>
        <begin position="67"/>
        <end position="86"/>
    </location>
</feature>
<accession>A0ABR4H0H7</accession>
<gene>
    <name evidence="2" type="ORF">BJX63DRAFT_435674</name>
</gene>
<sequence length="147" mass="15254">FVIADHPQRPKKGAAAAAAANAAATPSSEAEHPPTPTPSTPITPQHQQSFGKQGGGATTGAPQQPTSAPIQQTLVQPPDQTQQAFTDLNMPDPSAFSLDFSALENPDILENFDFDTFLNTDTDTAGFGFDPTISYGDGVETGAENGL</sequence>
<evidence type="ECO:0000256" key="1">
    <source>
        <dbReference type="SAM" id="MobiDB-lite"/>
    </source>
</evidence>
<keyword evidence="3" id="KW-1185">Reference proteome</keyword>
<organism evidence="2 3">
    <name type="scientific">Aspergillus granulosus</name>
    <dbReference type="NCBI Taxonomy" id="176169"/>
    <lineage>
        <taxon>Eukaryota</taxon>
        <taxon>Fungi</taxon>
        <taxon>Dikarya</taxon>
        <taxon>Ascomycota</taxon>
        <taxon>Pezizomycotina</taxon>
        <taxon>Eurotiomycetes</taxon>
        <taxon>Eurotiomycetidae</taxon>
        <taxon>Eurotiales</taxon>
        <taxon>Aspergillaceae</taxon>
        <taxon>Aspergillus</taxon>
        <taxon>Aspergillus subgen. Nidulantes</taxon>
    </lineage>
</organism>
<evidence type="ECO:0000313" key="3">
    <source>
        <dbReference type="Proteomes" id="UP001610334"/>
    </source>
</evidence>